<organism evidence="1 2">
    <name type="scientific">Racocetra persica</name>
    <dbReference type="NCBI Taxonomy" id="160502"/>
    <lineage>
        <taxon>Eukaryota</taxon>
        <taxon>Fungi</taxon>
        <taxon>Fungi incertae sedis</taxon>
        <taxon>Mucoromycota</taxon>
        <taxon>Glomeromycotina</taxon>
        <taxon>Glomeromycetes</taxon>
        <taxon>Diversisporales</taxon>
        <taxon>Gigasporaceae</taxon>
        <taxon>Racocetra</taxon>
    </lineage>
</organism>
<name>A0ACA9MYB1_9GLOM</name>
<accession>A0ACA9MYB1</accession>
<feature type="non-terminal residue" evidence="1">
    <location>
        <position position="1"/>
    </location>
</feature>
<proteinExistence type="predicted"/>
<sequence>ISRSYLNSFAYAECEQGFNNNEHGWLKYLNQNNDQLNSYYKIYEKYSEYIKYKYFWIGYEGQDVLFIDDFPNNIYEKSCLDVGTDTIM</sequence>
<evidence type="ECO:0000313" key="1">
    <source>
        <dbReference type="EMBL" id="CAG8621223.1"/>
    </source>
</evidence>
<dbReference type="Proteomes" id="UP000789920">
    <property type="component" value="Unassembled WGS sequence"/>
</dbReference>
<keyword evidence="2" id="KW-1185">Reference proteome</keyword>
<gene>
    <name evidence="1" type="ORF">RPERSI_LOCUS6723</name>
</gene>
<evidence type="ECO:0000313" key="2">
    <source>
        <dbReference type="Proteomes" id="UP000789920"/>
    </source>
</evidence>
<protein>
    <submittedName>
        <fullName evidence="1">23287_t:CDS:1</fullName>
    </submittedName>
</protein>
<dbReference type="EMBL" id="CAJVQC010010844">
    <property type="protein sequence ID" value="CAG8621223.1"/>
    <property type="molecule type" value="Genomic_DNA"/>
</dbReference>
<comment type="caution">
    <text evidence="1">The sequence shown here is derived from an EMBL/GenBank/DDBJ whole genome shotgun (WGS) entry which is preliminary data.</text>
</comment>
<reference evidence="1" key="1">
    <citation type="submission" date="2021-06" db="EMBL/GenBank/DDBJ databases">
        <authorList>
            <person name="Kallberg Y."/>
            <person name="Tangrot J."/>
            <person name="Rosling A."/>
        </authorList>
    </citation>
    <scope>NUCLEOTIDE SEQUENCE</scope>
    <source>
        <strain evidence="1">MA461A</strain>
    </source>
</reference>